<evidence type="ECO:0000313" key="3">
    <source>
        <dbReference type="Proteomes" id="UP001183824"/>
    </source>
</evidence>
<evidence type="ECO:0000313" key="2">
    <source>
        <dbReference type="EMBL" id="MDT0486974.1"/>
    </source>
</evidence>
<name>A0ABU2VNR6_9ACTN</name>
<keyword evidence="3" id="KW-1185">Reference proteome</keyword>
<sequence length="44" mass="4762">MDTALTTWQVGTARGDGEALTHPQVEQGPRTLTPYPVSQVAQPR</sequence>
<gene>
    <name evidence="2" type="ORF">RNB18_43585</name>
</gene>
<comment type="caution">
    <text evidence="2">The sequence shown here is derived from an EMBL/GenBank/DDBJ whole genome shotgun (WGS) entry which is preliminary data.</text>
</comment>
<evidence type="ECO:0000256" key="1">
    <source>
        <dbReference type="SAM" id="MobiDB-lite"/>
    </source>
</evidence>
<dbReference type="RefSeq" id="WP_311719687.1">
    <property type="nucleotide sequence ID" value="NZ_JAVREZ010000024.1"/>
</dbReference>
<organism evidence="2 3">
    <name type="scientific">Streptomyces doebereineriae</name>
    <dbReference type="NCBI Taxonomy" id="3075528"/>
    <lineage>
        <taxon>Bacteria</taxon>
        <taxon>Bacillati</taxon>
        <taxon>Actinomycetota</taxon>
        <taxon>Actinomycetes</taxon>
        <taxon>Kitasatosporales</taxon>
        <taxon>Streptomycetaceae</taxon>
        <taxon>Streptomyces</taxon>
    </lineage>
</organism>
<proteinExistence type="predicted"/>
<feature type="region of interest" description="Disordered" evidence="1">
    <location>
        <begin position="1"/>
        <end position="44"/>
    </location>
</feature>
<protein>
    <submittedName>
        <fullName evidence="2">Uncharacterized protein</fullName>
    </submittedName>
</protein>
<dbReference type="EMBL" id="JAVREZ010000024">
    <property type="protein sequence ID" value="MDT0486974.1"/>
    <property type="molecule type" value="Genomic_DNA"/>
</dbReference>
<feature type="compositionally biased region" description="Polar residues" evidence="1">
    <location>
        <begin position="1"/>
        <end position="10"/>
    </location>
</feature>
<reference evidence="3" key="1">
    <citation type="submission" date="2023-07" db="EMBL/GenBank/DDBJ databases">
        <title>30 novel species of actinomycetes from the DSMZ collection.</title>
        <authorList>
            <person name="Nouioui I."/>
        </authorList>
    </citation>
    <scope>NUCLEOTIDE SEQUENCE [LARGE SCALE GENOMIC DNA]</scope>
    <source>
        <strain evidence="3">DSM 41640</strain>
    </source>
</reference>
<accession>A0ABU2VNR6</accession>
<dbReference type="Proteomes" id="UP001183824">
    <property type="component" value="Unassembled WGS sequence"/>
</dbReference>